<dbReference type="AlphaFoldDB" id="A0A499UWM0"/>
<keyword evidence="3" id="KW-0812">Transmembrane</keyword>
<name>A0A499UWM0_9ACTN</name>
<proteinExistence type="predicted"/>
<dbReference type="EMBL" id="AP019620">
    <property type="protein sequence ID" value="BBJ44448.1"/>
    <property type="molecule type" value="Genomic_DNA"/>
</dbReference>
<feature type="transmembrane region" description="Helical" evidence="3">
    <location>
        <begin position="24"/>
        <end position="42"/>
    </location>
</feature>
<reference evidence="4 5" key="1">
    <citation type="journal article" date="2020" name="Int. J. Syst. Evol. Microbiol.">
        <title>Reclassification of Streptomyces castelarensis and Streptomyces sporoclivatus as later heterotypic synonyms of Streptomyces antimycoticus.</title>
        <authorList>
            <person name="Komaki H."/>
            <person name="Tamura T."/>
        </authorList>
    </citation>
    <scope>NUCLEOTIDE SEQUENCE [LARGE SCALE GENOMIC DNA]</scope>
    <source>
        <strain evidence="4 5">NBRC 100767</strain>
    </source>
</reference>
<keyword evidence="1" id="KW-0175">Coiled coil</keyword>
<evidence type="ECO:0000313" key="4">
    <source>
        <dbReference type="EMBL" id="BBJ44448.1"/>
    </source>
</evidence>
<organism evidence="4 5">
    <name type="scientific">Streptomyces antimycoticus</name>
    <dbReference type="NCBI Taxonomy" id="68175"/>
    <lineage>
        <taxon>Bacteria</taxon>
        <taxon>Bacillati</taxon>
        <taxon>Actinomycetota</taxon>
        <taxon>Actinomycetes</taxon>
        <taxon>Kitasatosporales</taxon>
        <taxon>Streptomycetaceae</taxon>
        <taxon>Streptomyces</taxon>
        <taxon>Streptomyces violaceusniger group</taxon>
    </lineage>
</organism>
<evidence type="ECO:0000256" key="3">
    <source>
        <dbReference type="SAM" id="Phobius"/>
    </source>
</evidence>
<evidence type="ECO:0008006" key="6">
    <source>
        <dbReference type="Google" id="ProtNLM"/>
    </source>
</evidence>
<evidence type="ECO:0000313" key="5">
    <source>
        <dbReference type="Proteomes" id="UP000463951"/>
    </source>
</evidence>
<evidence type="ECO:0000256" key="2">
    <source>
        <dbReference type="SAM" id="MobiDB-lite"/>
    </source>
</evidence>
<protein>
    <recommendedName>
        <fullName evidence="6">Cell division protein FtsL</fullName>
    </recommendedName>
</protein>
<dbReference type="InterPro" id="IPR007060">
    <property type="entry name" value="FtsL/DivIC"/>
</dbReference>
<dbReference type="Pfam" id="PF04977">
    <property type="entry name" value="DivIC"/>
    <property type="match status" value="1"/>
</dbReference>
<accession>A0A499UWM0</accession>
<evidence type="ECO:0000256" key="1">
    <source>
        <dbReference type="SAM" id="Coils"/>
    </source>
</evidence>
<dbReference type="Proteomes" id="UP000463951">
    <property type="component" value="Chromosome"/>
</dbReference>
<keyword evidence="3" id="KW-0472">Membrane</keyword>
<feature type="compositionally biased region" description="Low complexity" evidence="2">
    <location>
        <begin position="134"/>
        <end position="185"/>
    </location>
</feature>
<keyword evidence="3" id="KW-1133">Transmembrane helix</keyword>
<gene>
    <name evidence="4" type="ORF">SSPO_071660</name>
</gene>
<sequence length="185" mass="18533">MSVRGTGPKGRPVPGATTARRTPFVLLVVVLLGSGLIALLLLNSSLNQGSFELSRLEKQTEELTDERQALQQDVDQLSAPAELERRARELGMVPGGSPAFLNPDGSVSGVPAPASGQPSVLGAPGPVLPSALDPTPSQASPTPSALTPSTATPSAAGTASVTPWGLPTALSATSSASAQSAPAPQ</sequence>
<feature type="region of interest" description="Disordered" evidence="2">
    <location>
        <begin position="86"/>
        <end position="185"/>
    </location>
</feature>
<feature type="coiled-coil region" evidence="1">
    <location>
        <begin position="46"/>
        <end position="76"/>
    </location>
</feature>